<dbReference type="Proteomes" id="UP001056455">
    <property type="component" value="Chromosome"/>
</dbReference>
<keyword evidence="2" id="KW-1133">Transmembrane helix</keyword>
<dbReference type="InterPro" id="IPR050445">
    <property type="entry name" value="Bact_polysacc_biosynth/exp"/>
</dbReference>
<evidence type="ECO:0000256" key="1">
    <source>
        <dbReference type="SAM" id="MobiDB-lite"/>
    </source>
</evidence>
<dbReference type="RefSeq" id="WP_252593827.1">
    <property type="nucleotide sequence ID" value="NZ_CP099489.1"/>
</dbReference>
<keyword evidence="2" id="KW-0472">Membrane</keyword>
<feature type="transmembrane region" description="Helical" evidence="2">
    <location>
        <begin position="232"/>
        <end position="253"/>
    </location>
</feature>
<name>A0ABY4YV08_9MICO</name>
<reference evidence="3" key="1">
    <citation type="submission" date="2022-06" db="EMBL/GenBank/DDBJ databases">
        <title>Ornithinimicrobium HY1793.</title>
        <authorList>
            <person name="Huang Y."/>
        </authorList>
    </citation>
    <scope>NUCLEOTIDE SEQUENCE</scope>
    <source>
        <strain evidence="3">HY1793</strain>
    </source>
</reference>
<dbReference type="SUPFAM" id="SSF52540">
    <property type="entry name" value="P-loop containing nucleoside triphosphate hydrolases"/>
    <property type="match status" value="1"/>
</dbReference>
<dbReference type="PANTHER" id="PTHR32309:SF31">
    <property type="entry name" value="CAPSULAR EXOPOLYSACCHARIDE FAMILY"/>
    <property type="match status" value="1"/>
</dbReference>
<dbReference type="InterPro" id="IPR027417">
    <property type="entry name" value="P-loop_NTPase"/>
</dbReference>
<accession>A0ABY4YV08</accession>
<protein>
    <recommendedName>
        <fullName evidence="5">Capsular polysaccharide biosynthesis protein</fullName>
    </recommendedName>
</protein>
<feature type="transmembrane region" description="Helical" evidence="2">
    <location>
        <begin position="21"/>
        <end position="40"/>
    </location>
</feature>
<evidence type="ECO:0000313" key="4">
    <source>
        <dbReference type="Proteomes" id="UP001056455"/>
    </source>
</evidence>
<evidence type="ECO:0008006" key="5">
    <source>
        <dbReference type="Google" id="ProtNLM"/>
    </source>
</evidence>
<dbReference type="Gene3D" id="3.40.50.300">
    <property type="entry name" value="P-loop containing nucleotide triphosphate hydrolases"/>
    <property type="match status" value="1"/>
</dbReference>
<feature type="region of interest" description="Disordered" evidence="1">
    <location>
        <begin position="480"/>
        <end position="525"/>
    </location>
</feature>
<organism evidence="3 4">
    <name type="scientific">Ornithinimicrobium faecis</name>
    <dbReference type="NCBI Taxonomy" id="2934158"/>
    <lineage>
        <taxon>Bacteria</taxon>
        <taxon>Bacillati</taxon>
        <taxon>Actinomycetota</taxon>
        <taxon>Actinomycetes</taxon>
        <taxon>Micrococcales</taxon>
        <taxon>Ornithinimicrobiaceae</taxon>
        <taxon>Ornithinimicrobium</taxon>
    </lineage>
</organism>
<keyword evidence="2" id="KW-0812">Transmembrane</keyword>
<evidence type="ECO:0000313" key="3">
    <source>
        <dbReference type="EMBL" id="USQ80451.1"/>
    </source>
</evidence>
<proteinExistence type="predicted"/>
<sequence length="525" mass="54247">MEATAPGRALPSVMTAVRHHVPALLGIVMICLGLAVGFVMTTTPLYTSTAALLLSPAPGNPLTVEETASTTRVTVAMETEGGLLTTPTLVDLTGKVVGRAIPAEKERVHTSSPSGSQILEITFTSTSPEQAQQGAQAFADTYLEYREGRAVANQEARIERLETQATAAQDALTNALDGAADDQFSAQEVEIYTTRLADINANISAARVESTDPGRVVTPAATPTSPAGTNPFLILLAGGIGGVLLGTLIALLLEWRRDLVRENEELDVSGVSVFARLPQRTPPGLVVGTEHSSARSSAAHEAYRRLRAGVVANGPRPHVLGVTAVGVHEHTSAVVANLAISLAEARYSVLVIAADPGSHGVETLFEISDAPGLAEVLWGTVEPREAMRQRAGVSILPGGDVLAARELLGGQGFRDTVARLSSDFDYVIIAASSTGTADGDAAIASTDSVLLSVTSSRTTHAQVSAALDRFQRLGIRPLGAVSVPPTPGGTSRHAAHGGVGATAVDSPAGADTPDDSMRRASNADA</sequence>
<evidence type="ECO:0000256" key="2">
    <source>
        <dbReference type="SAM" id="Phobius"/>
    </source>
</evidence>
<gene>
    <name evidence="3" type="ORF">NF556_01945</name>
</gene>
<dbReference type="EMBL" id="CP099489">
    <property type="protein sequence ID" value="USQ80451.1"/>
    <property type="molecule type" value="Genomic_DNA"/>
</dbReference>
<keyword evidence="4" id="KW-1185">Reference proteome</keyword>
<dbReference type="PANTHER" id="PTHR32309">
    <property type="entry name" value="TYROSINE-PROTEIN KINASE"/>
    <property type="match status" value="1"/>
</dbReference>